<dbReference type="InterPro" id="IPR050305">
    <property type="entry name" value="Small_GTPase_Rab"/>
</dbReference>
<accession>A0AAU9JJA3</accession>
<comment type="caution">
    <text evidence="8">The sequence shown here is derived from an EMBL/GenBank/DDBJ whole genome shotgun (WGS) entry which is preliminary data.</text>
</comment>
<reference evidence="8" key="1">
    <citation type="submission" date="2021-09" db="EMBL/GenBank/DDBJ databases">
        <authorList>
            <consortium name="AG Swart"/>
            <person name="Singh M."/>
            <person name="Singh A."/>
            <person name="Seah K."/>
            <person name="Emmerich C."/>
        </authorList>
    </citation>
    <scope>NUCLEOTIDE SEQUENCE</scope>
    <source>
        <strain evidence="8">ATCC30299</strain>
    </source>
</reference>
<dbReference type="GO" id="GO:0005525">
    <property type="term" value="F:GTP binding"/>
    <property type="evidence" value="ECO:0007669"/>
    <property type="project" value="UniProtKB-KW"/>
</dbReference>
<keyword evidence="9" id="KW-1185">Reference proteome</keyword>
<dbReference type="Pfam" id="PF00071">
    <property type="entry name" value="Ras"/>
    <property type="match status" value="1"/>
</dbReference>
<dbReference type="InterPro" id="IPR027417">
    <property type="entry name" value="P-loop_NTPase"/>
</dbReference>
<evidence type="ECO:0000256" key="7">
    <source>
        <dbReference type="SAM" id="MobiDB-lite"/>
    </source>
</evidence>
<evidence type="ECO:0000313" key="8">
    <source>
        <dbReference type="EMBL" id="CAG9324574.1"/>
    </source>
</evidence>
<dbReference type="PRINTS" id="PR00449">
    <property type="entry name" value="RASTRNSFRMNG"/>
</dbReference>
<evidence type="ECO:0000256" key="1">
    <source>
        <dbReference type="ARBA" id="ARBA00004308"/>
    </source>
</evidence>
<protein>
    <submittedName>
        <fullName evidence="8">Uncharacterized protein</fullName>
    </submittedName>
</protein>
<comment type="similarity">
    <text evidence="2">Belongs to the small GTPase superfamily. Rab family.</text>
</comment>
<dbReference type="PROSITE" id="PS51421">
    <property type="entry name" value="RAS"/>
    <property type="match status" value="1"/>
</dbReference>
<evidence type="ECO:0000313" key="9">
    <source>
        <dbReference type="Proteomes" id="UP001162131"/>
    </source>
</evidence>
<proteinExistence type="inferred from homology"/>
<dbReference type="Proteomes" id="UP001162131">
    <property type="component" value="Unassembled WGS sequence"/>
</dbReference>
<dbReference type="GO" id="GO:0003924">
    <property type="term" value="F:GTPase activity"/>
    <property type="evidence" value="ECO:0007669"/>
    <property type="project" value="InterPro"/>
</dbReference>
<dbReference type="SUPFAM" id="SSF52540">
    <property type="entry name" value="P-loop containing nucleoside triphosphate hydrolases"/>
    <property type="match status" value="1"/>
</dbReference>
<keyword evidence="3" id="KW-0547">Nucleotide-binding</keyword>
<dbReference type="SMART" id="SM00173">
    <property type="entry name" value="RAS"/>
    <property type="match status" value="1"/>
</dbReference>
<gene>
    <name evidence="8" type="ORF">BSTOLATCC_MIC36360</name>
</gene>
<dbReference type="EMBL" id="CAJZBQ010000036">
    <property type="protein sequence ID" value="CAG9324574.1"/>
    <property type="molecule type" value="Genomic_DNA"/>
</dbReference>
<dbReference type="GO" id="GO:0012505">
    <property type="term" value="C:endomembrane system"/>
    <property type="evidence" value="ECO:0007669"/>
    <property type="project" value="UniProtKB-SubCell"/>
</dbReference>
<dbReference type="InterPro" id="IPR005225">
    <property type="entry name" value="Small_GTP-bd"/>
</dbReference>
<dbReference type="InterPro" id="IPR001806">
    <property type="entry name" value="Small_GTPase"/>
</dbReference>
<dbReference type="NCBIfam" id="TIGR00231">
    <property type="entry name" value="small_GTP"/>
    <property type="match status" value="1"/>
</dbReference>
<dbReference type="SMART" id="SM00175">
    <property type="entry name" value="RAB"/>
    <property type="match status" value="1"/>
</dbReference>
<keyword evidence="5" id="KW-0472">Membrane</keyword>
<dbReference type="SMART" id="SM00176">
    <property type="entry name" value="RAN"/>
    <property type="match status" value="1"/>
</dbReference>
<dbReference type="Gene3D" id="3.40.50.300">
    <property type="entry name" value="P-loop containing nucleotide triphosphate hydrolases"/>
    <property type="match status" value="1"/>
</dbReference>
<keyword evidence="4" id="KW-0342">GTP-binding</keyword>
<dbReference type="PROSITE" id="PS51420">
    <property type="entry name" value="RHO"/>
    <property type="match status" value="1"/>
</dbReference>
<dbReference type="PANTHER" id="PTHR47980">
    <property type="entry name" value="LD44762P"/>
    <property type="match status" value="1"/>
</dbReference>
<evidence type="ECO:0000256" key="4">
    <source>
        <dbReference type="ARBA" id="ARBA00023134"/>
    </source>
</evidence>
<comment type="subcellular location">
    <subcellularLocation>
        <location evidence="1">Endomembrane system</location>
    </subcellularLocation>
</comment>
<evidence type="ECO:0000256" key="6">
    <source>
        <dbReference type="ARBA" id="ARBA00023288"/>
    </source>
</evidence>
<dbReference type="CDD" id="cd00154">
    <property type="entry name" value="Rab"/>
    <property type="match status" value="1"/>
</dbReference>
<organism evidence="8 9">
    <name type="scientific">Blepharisma stoltei</name>
    <dbReference type="NCBI Taxonomy" id="1481888"/>
    <lineage>
        <taxon>Eukaryota</taxon>
        <taxon>Sar</taxon>
        <taxon>Alveolata</taxon>
        <taxon>Ciliophora</taxon>
        <taxon>Postciliodesmatophora</taxon>
        <taxon>Heterotrichea</taxon>
        <taxon>Heterotrichida</taxon>
        <taxon>Blepharismidae</taxon>
        <taxon>Blepharisma</taxon>
    </lineage>
</organism>
<sequence>MHSSINQTVSTSRNKYFFYNFPYNLLRDNMDSEYDHLFKILIIGDSAVGKTSVLLRFVDDMYSPEFQTTIGVDFKIANLSVNGKRIKLQLWDTAGQDRFRNIVASYYRGAQGIMLMYDITNPTTFQNITRWHEEAQGYLQSSVPKLLIGNKADLANQRQVKPEEAQHLAERLGMDYMETSAKSAQNVKQAFENMSKKILSTVSVSRPTNNNSFAPTSQKVTSGTSIAKTGGCCG</sequence>
<keyword evidence="6" id="KW-0449">Lipoprotein</keyword>
<evidence type="ECO:0000256" key="5">
    <source>
        <dbReference type="ARBA" id="ARBA00023136"/>
    </source>
</evidence>
<dbReference type="AlphaFoldDB" id="A0AAU9JJA3"/>
<evidence type="ECO:0000256" key="3">
    <source>
        <dbReference type="ARBA" id="ARBA00022741"/>
    </source>
</evidence>
<evidence type="ECO:0000256" key="2">
    <source>
        <dbReference type="ARBA" id="ARBA00006270"/>
    </source>
</evidence>
<feature type="compositionally biased region" description="Polar residues" evidence="7">
    <location>
        <begin position="213"/>
        <end position="227"/>
    </location>
</feature>
<feature type="region of interest" description="Disordered" evidence="7">
    <location>
        <begin position="213"/>
        <end position="234"/>
    </location>
</feature>
<dbReference type="FunFam" id="3.40.50.300:FF:000586">
    <property type="entry name" value="Rab family GTPase"/>
    <property type="match status" value="1"/>
</dbReference>
<dbReference type="PROSITE" id="PS51419">
    <property type="entry name" value="RAB"/>
    <property type="match status" value="1"/>
</dbReference>
<dbReference type="SMART" id="SM00174">
    <property type="entry name" value="RHO"/>
    <property type="match status" value="1"/>
</dbReference>
<name>A0AAU9JJA3_9CILI</name>